<dbReference type="InterPro" id="IPR013976">
    <property type="entry name" value="HDOD"/>
</dbReference>
<dbReference type="Pfam" id="PF08668">
    <property type="entry name" value="HDOD"/>
    <property type="match status" value="1"/>
</dbReference>
<evidence type="ECO:0000259" key="1">
    <source>
        <dbReference type="Pfam" id="PF08668"/>
    </source>
</evidence>
<dbReference type="EMBL" id="BDME01000007">
    <property type="protein sequence ID" value="GAX88388.1"/>
    <property type="molecule type" value="Genomic_DNA"/>
</dbReference>
<feature type="domain" description="HDOD" evidence="1">
    <location>
        <begin position="33"/>
        <end position="107"/>
    </location>
</feature>
<evidence type="ECO:0000313" key="3">
    <source>
        <dbReference type="Proteomes" id="UP000217944"/>
    </source>
</evidence>
<name>A0A292YGD9_9BACT</name>
<organism evidence="2 3">
    <name type="scientific">Lebetimonas natsushimae</name>
    <dbReference type="NCBI Taxonomy" id="1936991"/>
    <lineage>
        <taxon>Bacteria</taxon>
        <taxon>Pseudomonadati</taxon>
        <taxon>Campylobacterota</taxon>
        <taxon>Epsilonproteobacteria</taxon>
        <taxon>Nautiliales</taxon>
        <taxon>Nautiliaceae</taxon>
        <taxon>Lebetimonas</taxon>
    </lineage>
</organism>
<keyword evidence="3" id="KW-1185">Reference proteome</keyword>
<dbReference type="AlphaFoldDB" id="A0A292YGD9"/>
<proteinExistence type="predicted"/>
<evidence type="ECO:0000313" key="2">
    <source>
        <dbReference type="EMBL" id="GAX88388.1"/>
    </source>
</evidence>
<dbReference type="SUPFAM" id="SSF109604">
    <property type="entry name" value="HD-domain/PDEase-like"/>
    <property type="match status" value="1"/>
</dbReference>
<reference evidence="2 3" key="1">
    <citation type="journal article" date="2017" name="Syst. Appl. Microbiol.">
        <title>Lebetimonas natsushimae sp. nov., a novel strictly anaerobic, moderately thermophilic chemoautotroph isolated from a deep-sea hydrothermal vent polychaete nest in the Mid-Okinawa Trough.</title>
        <authorList>
            <person name="Nagata R."/>
            <person name="Takaki Y."/>
            <person name="Tame A."/>
            <person name="Nunoura T."/>
            <person name="Muto H."/>
            <person name="Mino S."/>
            <person name="Sawayama S."/>
            <person name="Takai K."/>
            <person name="Nakagawa S."/>
        </authorList>
    </citation>
    <scope>NUCLEOTIDE SEQUENCE [LARGE SCALE GENOMIC DNA]</scope>
    <source>
        <strain evidence="2 3">HS1857</strain>
    </source>
</reference>
<comment type="caution">
    <text evidence="2">The sequence shown here is derived from an EMBL/GenBank/DDBJ whole genome shotgun (WGS) entry which is preliminary data.</text>
</comment>
<sequence>MKFVIKLQKRKLKKGKLMLISKDEIKKYLDNIPPIPKYAFECLNALKIGDLKKAADAAENDLILKKQIEKIVNSAAFSLRNKVDNTLQLFTLLGLENVRAIVYSYLVSLLQPKEWKIFKLDFGEFQKDFLNYYKKFASLEFGQETYKKYSEIGAIIPASVCVCDSLLGDKKEKLNIILNSAPLEYGTLLKRLTGESLFGIAATIAELWELEKEKCEIIKKSECEICDNPISALTHFIFFYLVSKPTFMDLNSLIEFNPKCIEYIPKTYERINNDS</sequence>
<dbReference type="Proteomes" id="UP000217944">
    <property type="component" value="Unassembled WGS sequence"/>
</dbReference>
<accession>A0A292YGD9</accession>
<gene>
    <name evidence="2" type="ORF">LNAT_P1684</name>
</gene>
<protein>
    <recommendedName>
        <fullName evidence="1">HDOD domain-containing protein</fullName>
    </recommendedName>
</protein>
<dbReference type="Gene3D" id="1.10.3210.10">
    <property type="entry name" value="Hypothetical protein af1432"/>
    <property type="match status" value="1"/>
</dbReference>